<keyword evidence="1 2" id="KW-0238">DNA-binding</keyword>
<gene>
    <name evidence="4" type="ORF">CEE37_11800</name>
</gene>
<dbReference type="Proteomes" id="UP000319619">
    <property type="component" value="Unassembled WGS sequence"/>
</dbReference>
<accession>A0A532UWD2</accession>
<evidence type="ECO:0000313" key="4">
    <source>
        <dbReference type="EMBL" id="TKJ39097.1"/>
    </source>
</evidence>
<name>A0A532UWD2_UNCL8</name>
<sequence length="213" mass="24011">MKKTDRRDPKGRIFDAAVKLFARKGYAAVGVRQIARKADVNIAMISYYYDGKVGLLKEIIDQFHLRYLEVLLSGVDGDKSPEDMGRSVVKNMVKFIRQNTELAIAAFHALPLDIPEIAKFKAEKVTTLLRSAKGILQQFGINDDDPVQIVAIGPSLIAIILTHFRFRPVQEKVFNVKFDDEFYEKFADTVATLFLHGINGVAARSNKNIRRKA</sequence>
<dbReference type="PROSITE" id="PS50977">
    <property type="entry name" value="HTH_TETR_2"/>
    <property type="match status" value="1"/>
</dbReference>
<protein>
    <recommendedName>
        <fullName evidence="3">HTH tetR-type domain-containing protein</fullName>
    </recommendedName>
</protein>
<dbReference type="InterPro" id="IPR009057">
    <property type="entry name" value="Homeodomain-like_sf"/>
</dbReference>
<dbReference type="Gene3D" id="1.10.357.10">
    <property type="entry name" value="Tetracycline Repressor, domain 2"/>
    <property type="match status" value="1"/>
</dbReference>
<comment type="caution">
    <text evidence="4">The sequence shown here is derived from an EMBL/GenBank/DDBJ whole genome shotgun (WGS) entry which is preliminary data.</text>
</comment>
<dbReference type="PANTHER" id="PTHR30055">
    <property type="entry name" value="HTH-TYPE TRANSCRIPTIONAL REGULATOR RUTR"/>
    <property type="match status" value="1"/>
</dbReference>
<evidence type="ECO:0000256" key="1">
    <source>
        <dbReference type="ARBA" id="ARBA00023125"/>
    </source>
</evidence>
<organism evidence="4 5">
    <name type="scientific">candidate division LCP-89 bacterium B3_LCP</name>
    <dbReference type="NCBI Taxonomy" id="2012998"/>
    <lineage>
        <taxon>Bacteria</taxon>
        <taxon>Pseudomonadati</taxon>
        <taxon>Bacteria division LCP-89</taxon>
    </lineage>
</organism>
<dbReference type="SUPFAM" id="SSF46689">
    <property type="entry name" value="Homeodomain-like"/>
    <property type="match status" value="1"/>
</dbReference>
<dbReference type="PRINTS" id="PR00455">
    <property type="entry name" value="HTHTETR"/>
</dbReference>
<feature type="DNA-binding region" description="H-T-H motif" evidence="2">
    <location>
        <begin position="30"/>
        <end position="49"/>
    </location>
</feature>
<evidence type="ECO:0000259" key="3">
    <source>
        <dbReference type="PROSITE" id="PS50977"/>
    </source>
</evidence>
<dbReference type="EMBL" id="NJBN01000008">
    <property type="protein sequence ID" value="TKJ39097.1"/>
    <property type="molecule type" value="Genomic_DNA"/>
</dbReference>
<proteinExistence type="predicted"/>
<dbReference type="AlphaFoldDB" id="A0A532UWD2"/>
<reference evidence="4 5" key="1">
    <citation type="submission" date="2017-06" db="EMBL/GenBank/DDBJ databases">
        <title>Novel microbial phyla capable of carbon fixation and sulfur reduction in deep-sea sediments.</title>
        <authorList>
            <person name="Huang J."/>
            <person name="Baker B."/>
            <person name="Wang Y."/>
        </authorList>
    </citation>
    <scope>NUCLEOTIDE SEQUENCE [LARGE SCALE GENOMIC DNA]</scope>
    <source>
        <strain evidence="4">B3_LCP</strain>
    </source>
</reference>
<evidence type="ECO:0000256" key="2">
    <source>
        <dbReference type="PROSITE-ProRule" id="PRU00335"/>
    </source>
</evidence>
<feature type="domain" description="HTH tetR-type" evidence="3">
    <location>
        <begin position="7"/>
        <end position="67"/>
    </location>
</feature>
<dbReference type="InterPro" id="IPR050109">
    <property type="entry name" value="HTH-type_TetR-like_transc_reg"/>
</dbReference>
<dbReference type="PANTHER" id="PTHR30055:SF199">
    <property type="entry name" value="HTH-TYPE TRANSCRIPTIONAL REGULATOR YTTP-RELATED"/>
    <property type="match status" value="1"/>
</dbReference>
<dbReference type="Pfam" id="PF00440">
    <property type="entry name" value="TetR_N"/>
    <property type="match status" value="1"/>
</dbReference>
<dbReference type="InterPro" id="IPR001647">
    <property type="entry name" value="HTH_TetR"/>
</dbReference>
<dbReference type="GO" id="GO:0000976">
    <property type="term" value="F:transcription cis-regulatory region binding"/>
    <property type="evidence" value="ECO:0007669"/>
    <property type="project" value="TreeGrafter"/>
</dbReference>
<evidence type="ECO:0000313" key="5">
    <source>
        <dbReference type="Proteomes" id="UP000319619"/>
    </source>
</evidence>
<dbReference type="GO" id="GO:0003700">
    <property type="term" value="F:DNA-binding transcription factor activity"/>
    <property type="evidence" value="ECO:0007669"/>
    <property type="project" value="TreeGrafter"/>
</dbReference>